<dbReference type="Pfam" id="PF16925">
    <property type="entry name" value="TetR_C_13"/>
    <property type="match status" value="1"/>
</dbReference>
<organism evidence="6 7">
    <name type="scientific">Herbihabitans rhizosphaerae</name>
    <dbReference type="NCBI Taxonomy" id="1872711"/>
    <lineage>
        <taxon>Bacteria</taxon>
        <taxon>Bacillati</taxon>
        <taxon>Actinomycetota</taxon>
        <taxon>Actinomycetes</taxon>
        <taxon>Pseudonocardiales</taxon>
        <taxon>Pseudonocardiaceae</taxon>
        <taxon>Herbihabitans</taxon>
    </lineage>
</organism>
<dbReference type="SUPFAM" id="SSF46689">
    <property type="entry name" value="Homeodomain-like"/>
    <property type="match status" value="1"/>
</dbReference>
<dbReference type="InterPro" id="IPR011075">
    <property type="entry name" value="TetR_C"/>
</dbReference>
<keyword evidence="1" id="KW-0805">Transcription regulation</keyword>
<name>A0A4Q7KY53_9PSEU</name>
<dbReference type="PANTHER" id="PTHR47506">
    <property type="entry name" value="TRANSCRIPTIONAL REGULATORY PROTEIN"/>
    <property type="match status" value="1"/>
</dbReference>
<feature type="DNA-binding region" description="H-T-H motif" evidence="4">
    <location>
        <begin position="32"/>
        <end position="51"/>
    </location>
</feature>
<gene>
    <name evidence="6" type="ORF">EV193_103612</name>
</gene>
<dbReference type="EMBL" id="SGWQ01000003">
    <property type="protein sequence ID" value="RZS41290.1"/>
    <property type="molecule type" value="Genomic_DNA"/>
</dbReference>
<dbReference type="PRINTS" id="PR00455">
    <property type="entry name" value="HTHTETR"/>
</dbReference>
<evidence type="ECO:0000259" key="5">
    <source>
        <dbReference type="PROSITE" id="PS50977"/>
    </source>
</evidence>
<dbReference type="Pfam" id="PF00440">
    <property type="entry name" value="TetR_N"/>
    <property type="match status" value="1"/>
</dbReference>
<evidence type="ECO:0000256" key="3">
    <source>
        <dbReference type="ARBA" id="ARBA00023163"/>
    </source>
</evidence>
<evidence type="ECO:0000313" key="6">
    <source>
        <dbReference type="EMBL" id="RZS41290.1"/>
    </source>
</evidence>
<reference evidence="6 7" key="1">
    <citation type="submission" date="2019-02" db="EMBL/GenBank/DDBJ databases">
        <title>Genomic Encyclopedia of Type Strains, Phase IV (KMG-IV): sequencing the most valuable type-strain genomes for metagenomic binning, comparative biology and taxonomic classification.</title>
        <authorList>
            <person name="Goeker M."/>
        </authorList>
    </citation>
    <scope>NUCLEOTIDE SEQUENCE [LARGE SCALE GENOMIC DNA]</scope>
    <source>
        <strain evidence="6 7">DSM 101727</strain>
    </source>
</reference>
<dbReference type="InterPro" id="IPR001647">
    <property type="entry name" value="HTH_TetR"/>
</dbReference>
<dbReference type="Gene3D" id="1.10.357.10">
    <property type="entry name" value="Tetracycline Repressor, domain 2"/>
    <property type="match status" value="1"/>
</dbReference>
<comment type="caution">
    <text evidence="6">The sequence shown here is derived from an EMBL/GenBank/DDBJ whole genome shotgun (WGS) entry which is preliminary data.</text>
</comment>
<protein>
    <submittedName>
        <fullName evidence="6">TetR family transcriptional regulator</fullName>
    </submittedName>
</protein>
<feature type="domain" description="HTH tetR-type" evidence="5">
    <location>
        <begin position="9"/>
        <end position="69"/>
    </location>
</feature>
<dbReference type="AlphaFoldDB" id="A0A4Q7KY53"/>
<evidence type="ECO:0000256" key="1">
    <source>
        <dbReference type="ARBA" id="ARBA00023015"/>
    </source>
</evidence>
<keyword evidence="3" id="KW-0804">Transcription</keyword>
<dbReference type="OrthoDB" id="4214267at2"/>
<dbReference type="PROSITE" id="PS50977">
    <property type="entry name" value="HTH_TETR_2"/>
    <property type="match status" value="1"/>
</dbReference>
<keyword evidence="7" id="KW-1185">Reference proteome</keyword>
<evidence type="ECO:0000313" key="7">
    <source>
        <dbReference type="Proteomes" id="UP000294257"/>
    </source>
</evidence>
<dbReference type="PANTHER" id="PTHR47506:SF1">
    <property type="entry name" value="HTH-TYPE TRANSCRIPTIONAL REGULATOR YJDC"/>
    <property type="match status" value="1"/>
</dbReference>
<evidence type="ECO:0000256" key="2">
    <source>
        <dbReference type="ARBA" id="ARBA00023125"/>
    </source>
</evidence>
<sequence>MVGSARRRSEPRERLLATAARLFYAEGIHAVGVDRLAAEAGVTKATFYRHFPTKDDLVLAYIRAEDATIRGKIAGARELPAGEAIGAIFAGLAANACRPGFRGCPFINAAAEYPDAAHPVRRAIHEHRTWLRDTLAEILTAQGHPAPDVTARELTLLHDGALVAGYLADPRDVRETLHHAVQRIVGPGP</sequence>
<dbReference type="SUPFAM" id="SSF48498">
    <property type="entry name" value="Tetracyclin repressor-like, C-terminal domain"/>
    <property type="match status" value="1"/>
</dbReference>
<dbReference type="RefSeq" id="WP_130344220.1">
    <property type="nucleotide sequence ID" value="NZ_SGWQ01000003.1"/>
</dbReference>
<keyword evidence="2 4" id="KW-0238">DNA-binding</keyword>
<dbReference type="GO" id="GO:0003677">
    <property type="term" value="F:DNA binding"/>
    <property type="evidence" value="ECO:0007669"/>
    <property type="project" value="UniProtKB-UniRule"/>
</dbReference>
<dbReference type="Proteomes" id="UP000294257">
    <property type="component" value="Unassembled WGS sequence"/>
</dbReference>
<proteinExistence type="predicted"/>
<evidence type="ECO:0000256" key="4">
    <source>
        <dbReference type="PROSITE-ProRule" id="PRU00335"/>
    </source>
</evidence>
<dbReference type="InterPro" id="IPR009057">
    <property type="entry name" value="Homeodomain-like_sf"/>
</dbReference>
<dbReference type="InterPro" id="IPR036271">
    <property type="entry name" value="Tet_transcr_reg_TetR-rel_C_sf"/>
</dbReference>
<accession>A0A4Q7KY53</accession>